<dbReference type="AlphaFoldDB" id="M8BZ71"/>
<proteinExistence type="predicted"/>
<organism evidence="2">
    <name type="scientific">Aegilops tauschii</name>
    <name type="common">Tausch's goatgrass</name>
    <name type="synonym">Aegilops squarrosa</name>
    <dbReference type="NCBI Taxonomy" id="37682"/>
    <lineage>
        <taxon>Eukaryota</taxon>
        <taxon>Viridiplantae</taxon>
        <taxon>Streptophyta</taxon>
        <taxon>Embryophyta</taxon>
        <taxon>Tracheophyta</taxon>
        <taxon>Spermatophyta</taxon>
        <taxon>Magnoliopsida</taxon>
        <taxon>Liliopsida</taxon>
        <taxon>Poales</taxon>
        <taxon>Poaceae</taxon>
        <taxon>BOP clade</taxon>
        <taxon>Pooideae</taxon>
        <taxon>Triticodae</taxon>
        <taxon>Triticeae</taxon>
        <taxon>Triticinae</taxon>
        <taxon>Aegilops</taxon>
    </lineage>
</organism>
<protein>
    <submittedName>
        <fullName evidence="2">Uncharacterized protein</fullName>
    </submittedName>
</protein>
<evidence type="ECO:0000256" key="1">
    <source>
        <dbReference type="SAM" id="MobiDB-lite"/>
    </source>
</evidence>
<feature type="region of interest" description="Disordered" evidence="1">
    <location>
        <begin position="39"/>
        <end position="176"/>
    </location>
</feature>
<name>M8BZ71_AEGTA</name>
<dbReference type="EnsemblPlants" id="EMT27098">
    <property type="protein sequence ID" value="EMT27098"/>
    <property type="gene ID" value="F775_22119"/>
</dbReference>
<reference evidence="2" key="1">
    <citation type="submission" date="2015-06" db="UniProtKB">
        <authorList>
            <consortium name="EnsemblPlants"/>
        </authorList>
    </citation>
    <scope>IDENTIFICATION</scope>
</reference>
<sequence length="418" mass="43035">MLGEDEAEPKGLLRAADDEAVELLLNILVLATAKDEAVEELGDENANPLPDPEKAAAPDPNGELPNTGPEEEVVTPKDTVPGPDEEAVPPKVIVPGPDEEGVAPKDTVPGPDEEGVAPKDTVPAPDDETPAPNEKTPVPDEEAPTPIETLPGPPDEEAPAPKDTVPGPDEDAPAPNKLENANAAVEADWTADVVDGVELAGAVPTLKDATGEDENVAVLEKEEDVTGELEKVVIFDEKMDAVFKLDDALLADSRALDLDSAVAPTVPKSEVLAGFVSVDVVSGFGAATVGVLEPKLIVGNAGTEDETGGLLLDTEKSAMVVNGAVLTAGLSVGVVFDNFGGDVCDKPLLRPGEVDAAEAKWRGGVNVGAAVGNTLSDDLWISPAPSLPLPCSKLGVSNDAGFVTLETQVAEHVSRYSK</sequence>
<accession>M8BZ71</accession>
<evidence type="ECO:0000313" key="2">
    <source>
        <dbReference type="EnsemblPlants" id="EMT27098"/>
    </source>
</evidence>